<keyword evidence="2" id="KW-1185">Reference proteome</keyword>
<feature type="non-terminal residue" evidence="1">
    <location>
        <position position="1"/>
    </location>
</feature>
<dbReference type="Proteomes" id="UP000789920">
    <property type="component" value="Unassembled WGS sequence"/>
</dbReference>
<protein>
    <submittedName>
        <fullName evidence="1">17929_t:CDS:1</fullName>
    </submittedName>
</protein>
<dbReference type="EMBL" id="CAJVQC010079636">
    <property type="protein sequence ID" value="CAG8817287.1"/>
    <property type="molecule type" value="Genomic_DNA"/>
</dbReference>
<sequence>QSDVERGIKYYRQNLLASGIQSEVEIVPSFEVDDPVVVEWRALTVILLDKIAEEVRNTLGLSKEQLSLAQ</sequence>
<organism evidence="1 2">
    <name type="scientific">Racocetra persica</name>
    <dbReference type="NCBI Taxonomy" id="160502"/>
    <lineage>
        <taxon>Eukaryota</taxon>
        <taxon>Fungi</taxon>
        <taxon>Fungi incertae sedis</taxon>
        <taxon>Mucoromycota</taxon>
        <taxon>Glomeromycotina</taxon>
        <taxon>Glomeromycetes</taxon>
        <taxon>Diversisporales</taxon>
        <taxon>Gigasporaceae</taxon>
        <taxon>Racocetra</taxon>
    </lineage>
</organism>
<reference evidence="1" key="1">
    <citation type="submission" date="2021-06" db="EMBL/GenBank/DDBJ databases">
        <authorList>
            <person name="Kallberg Y."/>
            <person name="Tangrot J."/>
            <person name="Rosling A."/>
        </authorList>
    </citation>
    <scope>NUCLEOTIDE SEQUENCE</scope>
    <source>
        <strain evidence="1">MA461A</strain>
    </source>
</reference>
<comment type="caution">
    <text evidence="1">The sequence shown here is derived from an EMBL/GenBank/DDBJ whole genome shotgun (WGS) entry which is preliminary data.</text>
</comment>
<name>A0ACA9RY25_9GLOM</name>
<evidence type="ECO:0000313" key="2">
    <source>
        <dbReference type="Proteomes" id="UP000789920"/>
    </source>
</evidence>
<evidence type="ECO:0000313" key="1">
    <source>
        <dbReference type="EMBL" id="CAG8817287.1"/>
    </source>
</evidence>
<feature type="non-terminal residue" evidence="1">
    <location>
        <position position="70"/>
    </location>
</feature>
<accession>A0ACA9RY25</accession>
<gene>
    <name evidence="1" type="ORF">RPERSI_LOCUS24646</name>
</gene>
<proteinExistence type="predicted"/>